<dbReference type="InterPro" id="IPR050361">
    <property type="entry name" value="MPP/UQCRC_Complex"/>
</dbReference>
<evidence type="ECO:0000259" key="3">
    <source>
        <dbReference type="Pfam" id="PF05193"/>
    </source>
</evidence>
<dbReference type="Gene3D" id="3.30.830.10">
    <property type="entry name" value="Metalloenzyme, LuxS/M16 peptidase-like"/>
    <property type="match status" value="2"/>
</dbReference>
<accession>A0ABW9AE73</accession>
<evidence type="ECO:0000313" key="4">
    <source>
        <dbReference type="EMBL" id="MFL9926554.1"/>
    </source>
</evidence>
<evidence type="ECO:0000256" key="1">
    <source>
        <dbReference type="SAM" id="MobiDB-lite"/>
    </source>
</evidence>
<evidence type="ECO:0000256" key="2">
    <source>
        <dbReference type="SAM" id="SignalP"/>
    </source>
</evidence>
<proteinExistence type="predicted"/>
<keyword evidence="2" id="KW-0732">Signal</keyword>
<protein>
    <submittedName>
        <fullName evidence="4">Pitrilysin family protein</fullName>
    </submittedName>
</protein>
<organism evidence="4 5">
    <name type="scientific">Herbaspirillum lusitanum</name>
    <dbReference type="NCBI Taxonomy" id="213312"/>
    <lineage>
        <taxon>Bacteria</taxon>
        <taxon>Pseudomonadati</taxon>
        <taxon>Pseudomonadota</taxon>
        <taxon>Betaproteobacteria</taxon>
        <taxon>Burkholderiales</taxon>
        <taxon>Oxalobacteraceae</taxon>
        <taxon>Herbaspirillum</taxon>
    </lineage>
</organism>
<reference evidence="4 5" key="1">
    <citation type="journal article" date="2024" name="Chem. Sci.">
        <title>Discovery of megapolipeptins by genome mining of a Burkholderiales bacteria collection.</title>
        <authorList>
            <person name="Paulo B.S."/>
            <person name="Recchia M.J.J."/>
            <person name="Lee S."/>
            <person name="Fergusson C.H."/>
            <person name="Romanowski S.B."/>
            <person name="Hernandez A."/>
            <person name="Krull N."/>
            <person name="Liu D.Y."/>
            <person name="Cavanagh H."/>
            <person name="Bos A."/>
            <person name="Gray C.A."/>
            <person name="Murphy B.T."/>
            <person name="Linington R.G."/>
            <person name="Eustaquio A.S."/>
        </authorList>
    </citation>
    <scope>NUCLEOTIDE SEQUENCE [LARGE SCALE GENOMIC DNA]</scope>
    <source>
        <strain evidence="4 5">RL21-008-BIB-A</strain>
    </source>
</reference>
<feature type="chain" id="PRO_5045695771" evidence="2">
    <location>
        <begin position="24"/>
        <end position="468"/>
    </location>
</feature>
<feature type="region of interest" description="Disordered" evidence="1">
    <location>
        <begin position="441"/>
        <end position="468"/>
    </location>
</feature>
<feature type="domain" description="Peptidase M16 C-terminal" evidence="3">
    <location>
        <begin position="197"/>
        <end position="372"/>
    </location>
</feature>
<dbReference type="RefSeq" id="WP_408159773.1">
    <property type="nucleotide sequence ID" value="NZ_JAQQFM010000009.1"/>
</dbReference>
<keyword evidence="5" id="KW-1185">Reference proteome</keyword>
<dbReference type="InterPro" id="IPR007863">
    <property type="entry name" value="Peptidase_M16_C"/>
</dbReference>
<dbReference type="Pfam" id="PF05193">
    <property type="entry name" value="Peptidase_M16_C"/>
    <property type="match status" value="1"/>
</dbReference>
<dbReference type="Proteomes" id="UP001629246">
    <property type="component" value="Unassembled WGS sequence"/>
</dbReference>
<dbReference type="PANTHER" id="PTHR11851">
    <property type="entry name" value="METALLOPROTEASE"/>
    <property type="match status" value="1"/>
</dbReference>
<dbReference type="PANTHER" id="PTHR11851:SF224">
    <property type="entry name" value="PROCESSING PROTEASE"/>
    <property type="match status" value="1"/>
</dbReference>
<name>A0ABW9AE73_9BURK</name>
<dbReference type="EMBL" id="JAQQFM010000009">
    <property type="protein sequence ID" value="MFL9926554.1"/>
    <property type="molecule type" value="Genomic_DNA"/>
</dbReference>
<sequence length="468" mass="49524">MKKYFVAIAVFAGVLSAAAPAQAALNIESWSLPNGARVLFVSNHAIPMLDVSVQFDAGERRDPQGKAGLAALTNVMLTHGVAAEGSAPALSEAQILDGFADVAAERGGGAGDDRAGVSLRSLSSLTERQTALSLLARVLSQPSFPQAALERDKALAISDIREAETKPEAIAEKAFMAALYGKHPYAFSASEASVQAITRDDLVNFHRQYYVANRAVIAMIGDLTRAEADAIARQLTAALPQGAPLPALPEVSLPAASEQRIAHPASQSHILIGLPALKRGDPDFFPLTVGNYILGGGGFASRLTNEVREKRALTYGVYSGFSPMAQPGPFQIGLQTKKEQTQQALQVVRDTLNKYLNEGPTRDELKGAKDNLIGGFALRIDNNRKILENMAVIGYYGLPLDYLDHWTEQVAKVSVADIRAAFKRHVLVDRMATVIVGAPGEEAAPEGGTAGSAATTAASKATTKATSK</sequence>
<gene>
    <name evidence="4" type="ORF">PQR62_19925</name>
</gene>
<comment type="caution">
    <text evidence="4">The sequence shown here is derived from an EMBL/GenBank/DDBJ whole genome shotgun (WGS) entry which is preliminary data.</text>
</comment>
<dbReference type="SUPFAM" id="SSF63411">
    <property type="entry name" value="LuxS/MPP-like metallohydrolase"/>
    <property type="match status" value="2"/>
</dbReference>
<dbReference type="InterPro" id="IPR011249">
    <property type="entry name" value="Metalloenz_LuxS/M16"/>
</dbReference>
<feature type="signal peptide" evidence="2">
    <location>
        <begin position="1"/>
        <end position="23"/>
    </location>
</feature>
<evidence type="ECO:0000313" key="5">
    <source>
        <dbReference type="Proteomes" id="UP001629246"/>
    </source>
</evidence>